<dbReference type="PaxDb" id="3847-GLYMA02G37381.1"/>
<name>K7K9W0_SOYBN</name>
<organism evidence="2">
    <name type="scientific">Glycine max</name>
    <name type="common">Soybean</name>
    <name type="synonym">Glycine hispida</name>
    <dbReference type="NCBI Taxonomy" id="3847"/>
    <lineage>
        <taxon>Eukaryota</taxon>
        <taxon>Viridiplantae</taxon>
        <taxon>Streptophyta</taxon>
        <taxon>Embryophyta</taxon>
        <taxon>Tracheophyta</taxon>
        <taxon>Spermatophyta</taxon>
        <taxon>Magnoliopsida</taxon>
        <taxon>eudicotyledons</taxon>
        <taxon>Gunneridae</taxon>
        <taxon>Pentapetalae</taxon>
        <taxon>rosids</taxon>
        <taxon>fabids</taxon>
        <taxon>Fabales</taxon>
        <taxon>Fabaceae</taxon>
        <taxon>Papilionoideae</taxon>
        <taxon>50 kb inversion clade</taxon>
        <taxon>NPAAA clade</taxon>
        <taxon>indigoferoid/millettioid clade</taxon>
        <taxon>Phaseoleae</taxon>
        <taxon>Glycine</taxon>
        <taxon>Glycine subgen. Soja</taxon>
    </lineage>
</organism>
<protein>
    <submittedName>
        <fullName evidence="1 2">Uncharacterized protein</fullName>
    </submittedName>
</protein>
<reference evidence="2" key="2">
    <citation type="submission" date="2018-02" db="UniProtKB">
        <authorList>
            <consortium name="EnsemblPlants"/>
        </authorList>
    </citation>
    <scope>IDENTIFICATION</scope>
    <source>
        <strain evidence="2">Williams 82</strain>
    </source>
</reference>
<dbReference type="Proteomes" id="UP000008827">
    <property type="component" value="Chromosome 2"/>
</dbReference>
<keyword evidence="3" id="KW-1185">Reference proteome</keyword>
<gene>
    <name evidence="1" type="ORF">GLYMA_02G211100</name>
</gene>
<sequence length="68" mass="8032">MGRVEQVATDICDGLQKQTLSLKDAISWRPVILQVNNLSMNKIDSEITVKIYFLRILLQFYWFMRRSP</sequence>
<dbReference type="EnsemblPlants" id="KRH72417">
    <property type="protein sequence ID" value="KRH72417"/>
    <property type="gene ID" value="GLYMA_02G211100"/>
</dbReference>
<evidence type="ECO:0000313" key="2">
    <source>
        <dbReference type="EnsemblPlants" id="KRH72417"/>
    </source>
</evidence>
<dbReference type="InParanoid" id="K7K9W0"/>
<reference evidence="1 2" key="1">
    <citation type="journal article" date="2010" name="Nature">
        <title>Genome sequence of the palaeopolyploid soybean.</title>
        <authorList>
            <person name="Schmutz J."/>
            <person name="Cannon S.B."/>
            <person name="Schlueter J."/>
            <person name="Ma J."/>
            <person name="Mitros T."/>
            <person name="Nelson W."/>
            <person name="Hyten D.L."/>
            <person name="Song Q."/>
            <person name="Thelen J.J."/>
            <person name="Cheng J."/>
            <person name="Xu D."/>
            <person name="Hellsten U."/>
            <person name="May G.D."/>
            <person name="Yu Y."/>
            <person name="Sakurai T."/>
            <person name="Umezawa T."/>
            <person name="Bhattacharyya M.K."/>
            <person name="Sandhu D."/>
            <person name="Valliyodan B."/>
            <person name="Lindquist E."/>
            <person name="Peto M."/>
            <person name="Grant D."/>
            <person name="Shu S."/>
            <person name="Goodstein D."/>
            <person name="Barry K."/>
            <person name="Futrell-Griggs M."/>
            <person name="Abernathy B."/>
            <person name="Du J."/>
            <person name="Tian Z."/>
            <person name="Zhu L."/>
            <person name="Gill N."/>
            <person name="Joshi T."/>
            <person name="Libault M."/>
            <person name="Sethuraman A."/>
            <person name="Zhang X.-C."/>
            <person name="Shinozaki K."/>
            <person name="Nguyen H.T."/>
            <person name="Wing R.A."/>
            <person name="Cregan P."/>
            <person name="Specht J."/>
            <person name="Grimwood J."/>
            <person name="Rokhsar D."/>
            <person name="Stacey G."/>
            <person name="Shoemaker R.C."/>
            <person name="Jackson S.A."/>
        </authorList>
    </citation>
    <scope>NUCLEOTIDE SEQUENCE [LARGE SCALE GENOMIC DNA]</scope>
    <source>
        <strain evidence="2">cv. Williams 82</strain>
        <tissue evidence="1">Callus</tissue>
    </source>
</reference>
<proteinExistence type="predicted"/>
<reference evidence="1" key="3">
    <citation type="submission" date="2018-07" db="EMBL/GenBank/DDBJ databases">
        <title>WGS assembly of Glycine max.</title>
        <authorList>
            <person name="Schmutz J."/>
            <person name="Cannon S."/>
            <person name="Schlueter J."/>
            <person name="Ma J."/>
            <person name="Mitros T."/>
            <person name="Nelson W."/>
            <person name="Hyten D."/>
            <person name="Song Q."/>
            <person name="Thelen J."/>
            <person name="Cheng J."/>
            <person name="Xu D."/>
            <person name="Hellsten U."/>
            <person name="May G."/>
            <person name="Yu Y."/>
            <person name="Sakurai T."/>
            <person name="Umezawa T."/>
            <person name="Bhattacharyya M."/>
            <person name="Sandhu D."/>
            <person name="Valliyodan B."/>
            <person name="Lindquist E."/>
            <person name="Peto M."/>
            <person name="Grant D."/>
            <person name="Shu S."/>
            <person name="Goodstein D."/>
            <person name="Barry K."/>
            <person name="Futrell-Griggs M."/>
            <person name="Abernathy B."/>
            <person name="Du J."/>
            <person name="Tian Z."/>
            <person name="Zhu L."/>
            <person name="Gill N."/>
            <person name="Joshi T."/>
            <person name="Libault M."/>
            <person name="Sethuraman A."/>
            <person name="Zhang X."/>
            <person name="Shinozaki K."/>
            <person name="Nguyen H."/>
            <person name="Wing R."/>
            <person name="Cregan P."/>
            <person name="Specht J."/>
            <person name="Grimwood J."/>
            <person name="Rokhsar D."/>
            <person name="Stacey G."/>
            <person name="Shoemaker R."/>
            <person name="Jackson S."/>
        </authorList>
    </citation>
    <scope>NUCLEOTIDE SEQUENCE</scope>
    <source>
        <tissue evidence="1">Callus</tissue>
    </source>
</reference>
<evidence type="ECO:0000313" key="1">
    <source>
        <dbReference type="EMBL" id="KRH72417.1"/>
    </source>
</evidence>
<evidence type="ECO:0000313" key="3">
    <source>
        <dbReference type="Proteomes" id="UP000008827"/>
    </source>
</evidence>
<dbReference type="Gramene" id="KRH72417">
    <property type="protein sequence ID" value="KRH72417"/>
    <property type="gene ID" value="GLYMA_02G211100"/>
</dbReference>
<accession>K7K9W0</accession>
<dbReference type="HOGENOM" id="CLU_2799055_0_0_1"/>
<dbReference type="AlphaFoldDB" id="K7K9W0"/>
<dbReference type="EMBL" id="CM000835">
    <property type="protein sequence ID" value="KRH72417.1"/>
    <property type="molecule type" value="Genomic_DNA"/>
</dbReference>